<reference evidence="5 6" key="1">
    <citation type="submission" date="2018-09" db="EMBL/GenBank/DDBJ databases">
        <title>Phylogeny of the Shewanellaceae, and recommendation for two new genera, Pseudoshewanella and Parashewanella.</title>
        <authorList>
            <person name="Wang G."/>
        </authorList>
    </citation>
    <scope>NUCLEOTIDE SEQUENCE [LARGE SCALE GENOMIC DNA]</scope>
    <source>
        <strain evidence="5 6">C51</strain>
    </source>
</reference>
<keyword evidence="6" id="KW-1185">Reference proteome</keyword>
<accession>A0A3L8PSH0</accession>
<proteinExistence type="inferred from homology"/>
<evidence type="ECO:0000256" key="1">
    <source>
        <dbReference type="ARBA" id="ARBA00022729"/>
    </source>
</evidence>
<dbReference type="SUPFAM" id="SSF52833">
    <property type="entry name" value="Thioredoxin-like"/>
    <property type="match status" value="1"/>
</dbReference>
<dbReference type="EMBL" id="QZEI01000077">
    <property type="protein sequence ID" value="RLV58360.1"/>
    <property type="molecule type" value="Genomic_DNA"/>
</dbReference>
<organism evidence="5 6">
    <name type="scientific">Parashewanella curva</name>
    <dbReference type="NCBI Taxonomy" id="2338552"/>
    <lineage>
        <taxon>Bacteria</taxon>
        <taxon>Pseudomonadati</taxon>
        <taxon>Pseudomonadota</taxon>
        <taxon>Gammaproteobacteria</taxon>
        <taxon>Alteromonadales</taxon>
        <taxon>Shewanellaceae</taxon>
        <taxon>Parashewanella</taxon>
    </lineage>
</organism>
<dbReference type="Proteomes" id="UP000281474">
    <property type="component" value="Unassembled WGS sequence"/>
</dbReference>
<dbReference type="GO" id="GO:0042597">
    <property type="term" value="C:periplasmic space"/>
    <property type="evidence" value="ECO:0007669"/>
    <property type="project" value="UniProtKB-SubCell"/>
</dbReference>
<dbReference type="InterPro" id="IPR023205">
    <property type="entry name" value="DsbA/DsbL"/>
</dbReference>
<dbReference type="OrthoDB" id="9784896at2"/>
<dbReference type="InterPro" id="IPR036249">
    <property type="entry name" value="Thioredoxin-like_sf"/>
</dbReference>
<dbReference type="CDD" id="cd03019">
    <property type="entry name" value="DsbA_DsbA"/>
    <property type="match status" value="1"/>
</dbReference>
<comment type="similarity">
    <text evidence="2">Belongs to the thioredoxin family.</text>
</comment>
<name>A0A3L8PSH0_9GAMM</name>
<gene>
    <name evidence="5" type="ORF">D5018_17755</name>
</gene>
<feature type="disulfide bond" description="Redox-active" evidence="3">
    <location>
        <begin position="42"/>
        <end position="45"/>
    </location>
</feature>
<sequence length="193" mass="21254">MLSLLCNQALAANFVEGKDYIKVEGIPEAHKPVVREFFSYNCPHCYHAESSVEKMATMLKGKVAFVRTPVGAGRPSWILGQEAYFVAKKLKITQQVHSQIFHYIHEEAGPFTSVAQLKAFFITQGVKASDFDMAYNSADRKAALSEYGIQVQLSAISGVPTFLINGIYEVNPAGKSADELVGIVNYLVSMKVK</sequence>
<dbReference type="AlphaFoldDB" id="A0A3L8PSH0"/>
<dbReference type="Gene3D" id="3.40.30.10">
    <property type="entry name" value="Glutaredoxin"/>
    <property type="match status" value="1"/>
</dbReference>
<dbReference type="InterPro" id="IPR012336">
    <property type="entry name" value="Thioredoxin-like_fold"/>
</dbReference>
<comment type="subcellular location">
    <subcellularLocation>
        <location evidence="2">Periplasm</location>
    </subcellularLocation>
</comment>
<evidence type="ECO:0000256" key="2">
    <source>
        <dbReference type="PIRNR" id="PIRNR001488"/>
    </source>
</evidence>
<keyword evidence="2" id="KW-1015">Disulfide bond</keyword>
<dbReference type="PANTHER" id="PTHR35891">
    <property type="entry name" value="THIOL:DISULFIDE INTERCHANGE PROTEIN DSBA"/>
    <property type="match status" value="1"/>
</dbReference>
<dbReference type="PANTHER" id="PTHR35891:SF2">
    <property type="entry name" value="THIOL:DISULFIDE INTERCHANGE PROTEIN DSBA"/>
    <property type="match status" value="1"/>
</dbReference>
<evidence type="ECO:0000313" key="5">
    <source>
        <dbReference type="EMBL" id="RLV58360.1"/>
    </source>
</evidence>
<protein>
    <recommendedName>
        <fullName evidence="2">Thiol:disulfide interchange protein</fullName>
    </recommendedName>
</protein>
<keyword evidence="2" id="KW-0574">Periplasm</keyword>
<keyword evidence="1" id="KW-0732">Signal</keyword>
<feature type="domain" description="Thioredoxin" evidence="4">
    <location>
        <begin position="1"/>
        <end position="189"/>
    </location>
</feature>
<evidence type="ECO:0000259" key="4">
    <source>
        <dbReference type="PROSITE" id="PS51352"/>
    </source>
</evidence>
<evidence type="ECO:0000313" key="6">
    <source>
        <dbReference type="Proteomes" id="UP000281474"/>
    </source>
</evidence>
<evidence type="ECO:0000256" key="3">
    <source>
        <dbReference type="PIRSR" id="PIRSR001488-1"/>
    </source>
</evidence>
<dbReference type="InterPro" id="IPR013766">
    <property type="entry name" value="Thioredoxin_domain"/>
</dbReference>
<dbReference type="Pfam" id="PF13462">
    <property type="entry name" value="Thioredoxin_4"/>
    <property type="match status" value="1"/>
</dbReference>
<comment type="caution">
    <text evidence="5">The sequence shown here is derived from an EMBL/GenBank/DDBJ whole genome shotgun (WGS) entry which is preliminary data.</text>
</comment>
<dbReference type="PIRSF" id="PIRSF001488">
    <property type="entry name" value="Tdi_protein"/>
    <property type="match status" value="1"/>
</dbReference>
<dbReference type="PROSITE" id="PS51352">
    <property type="entry name" value="THIOREDOXIN_2"/>
    <property type="match status" value="1"/>
</dbReference>
<dbReference type="InterPro" id="IPR050824">
    <property type="entry name" value="Thiol_disulfide_DsbA"/>
</dbReference>